<protein>
    <recommendedName>
        <fullName evidence="2">OmpR/PhoB-type domain-containing protein</fullName>
    </recommendedName>
</protein>
<dbReference type="AlphaFoldDB" id="A0AAU7U584"/>
<dbReference type="InterPro" id="IPR016032">
    <property type="entry name" value="Sig_transdc_resp-reg_C-effctor"/>
</dbReference>
<dbReference type="InterPro" id="IPR036388">
    <property type="entry name" value="WH-like_DNA-bd_sf"/>
</dbReference>
<organism evidence="3">
    <name type="scientific">Deinococcus sonorensis KR-87</name>
    <dbReference type="NCBI Taxonomy" id="694439"/>
    <lineage>
        <taxon>Bacteria</taxon>
        <taxon>Thermotogati</taxon>
        <taxon>Deinococcota</taxon>
        <taxon>Deinococci</taxon>
        <taxon>Deinococcales</taxon>
        <taxon>Deinococcaceae</taxon>
        <taxon>Deinococcus</taxon>
    </lineage>
</organism>
<evidence type="ECO:0000313" key="3">
    <source>
        <dbReference type="EMBL" id="XBV83424.1"/>
    </source>
</evidence>
<evidence type="ECO:0000256" key="1">
    <source>
        <dbReference type="ARBA" id="ARBA00023125"/>
    </source>
</evidence>
<evidence type="ECO:0000259" key="2">
    <source>
        <dbReference type="SMART" id="SM00862"/>
    </source>
</evidence>
<geneLocation type="plasmid" evidence="3">
    <name>pDson04</name>
</geneLocation>
<dbReference type="SMART" id="SM00862">
    <property type="entry name" value="Trans_reg_C"/>
    <property type="match status" value="1"/>
</dbReference>
<feature type="domain" description="OmpR/PhoB-type" evidence="2">
    <location>
        <begin position="144"/>
        <end position="212"/>
    </location>
</feature>
<dbReference type="KEGG" id="dsc:ABOD76_00175"/>
<gene>
    <name evidence="3" type="ORF">ABOD76_00175</name>
</gene>
<dbReference type="Gene3D" id="1.10.10.10">
    <property type="entry name" value="Winged helix-like DNA-binding domain superfamily/Winged helix DNA-binding domain"/>
    <property type="match status" value="1"/>
</dbReference>
<dbReference type="SUPFAM" id="SSF46894">
    <property type="entry name" value="C-terminal effector domain of the bipartite response regulators"/>
    <property type="match status" value="1"/>
</dbReference>
<sequence>MNSTVNTVMLIGPNGPTANSFMGLLSGLKCRVLRSSTVRALQHTIQLQLAIVEYLPAEYTLAAFTAQLHRLQPVPTVVVGPELTAQQVEQLTAPGAAQAYLPLQSSMAARRQLIQAQLPNSDGRTLRVGQLSLDPQDQSVRYGADPLPLTATEYRLLRSLMQVPGQLLSCAALEALTSCSDIQAHLGSVRRKLFAASAPLLVRGSRRSGYVIDARVHSRAPRSADLALRTHLRQLF</sequence>
<dbReference type="RefSeq" id="WP_350240904.1">
    <property type="nucleotide sequence ID" value="NZ_CP158296.1"/>
</dbReference>
<proteinExistence type="predicted"/>
<dbReference type="InterPro" id="IPR001867">
    <property type="entry name" value="OmpR/PhoB-type_DNA-bd"/>
</dbReference>
<dbReference type="GO" id="GO:0000160">
    <property type="term" value="P:phosphorelay signal transduction system"/>
    <property type="evidence" value="ECO:0007669"/>
    <property type="project" value="InterPro"/>
</dbReference>
<reference evidence="3" key="1">
    <citation type="submission" date="2024-06" db="EMBL/GenBank/DDBJ databases">
        <title>Draft Genome Sequence of Deinococcus sonorensis Type Strain KR-87, a Biofilm Producing Representative of the Genus Deinococcus.</title>
        <authorList>
            <person name="Boren L.S."/>
            <person name="Grosso R.A."/>
            <person name="Hugenberg-Cox A.N."/>
            <person name="Hill J.T.E."/>
            <person name="Albert C.M."/>
            <person name="Tuohy J.M."/>
        </authorList>
    </citation>
    <scope>NUCLEOTIDE SEQUENCE</scope>
    <source>
        <strain evidence="3">KR-87</strain>
        <plasmid evidence="3">pDson04</plasmid>
    </source>
</reference>
<keyword evidence="1" id="KW-0238">DNA-binding</keyword>
<name>A0AAU7U584_9DEIO</name>
<dbReference type="GO" id="GO:0006355">
    <property type="term" value="P:regulation of DNA-templated transcription"/>
    <property type="evidence" value="ECO:0007669"/>
    <property type="project" value="InterPro"/>
</dbReference>
<dbReference type="EMBL" id="CP158296">
    <property type="protein sequence ID" value="XBV83424.1"/>
    <property type="molecule type" value="Genomic_DNA"/>
</dbReference>
<dbReference type="GO" id="GO:0003677">
    <property type="term" value="F:DNA binding"/>
    <property type="evidence" value="ECO:0007669"/>
    <property type="project" value="UniProtKB-KW"/>
</dbReference>
<accession>A0AAU7U584</accession>
<keyword evidence="3" id="KW-0614">Plasmid</keyword>